<dbReference type="InterPro" id="IPR011990">
    <property type="entry name" value="TPR-like_helical_dom_sf"/>
</dbReference>
<dbReference type="InterPro" id="IPR036869">
    <property type="entry name" value="J_dom_sf"/>
</dbReference>
<dbReference type="Proteomes" id="UP001214628">
    <property type="component" value="Chromosome 6"/>
</dbReference>
<dbReference type="SMART" id="SM00028">
    <property type="entry name" value="TPR"/>
    <property type="match status" value="6"/>
</dbReference>
<sequence>MRSVLRLAYLIALVYAVALVANVGHVAAEDVHTVSDWLKQANALLTSSDYAGALEAFDHAIVQDPDAYLTYFRRATAQQALGRTGAALDDLQATLKRNPSFGKAYLQAARIHYKEGEYIEALSQLKQHAKHAKTDHSEAEELKTQIQHAFDLSERLKKLTHAKNKHTECVKVATELVKLAPNDLNARRSRASCYLANGDWEDAVTDWNRVAILAPNPLLQRRLSFLSFYILGSYDSQQQKAGLNYLKACLHNDPDNKLCSRAHKTLRRIEKALKKAHKFADSESWTAVSSALKGPKVGGPTIRDEVESAIQAAQQPEEDGQPLLPKEMRDPLEKSRLLLDISDLYCRAYGGQKLYKKAMPYCEKLLKHDPNNIPAAIVQGEEHMANHRYEEAARIFSHAFAESGQQNRDLYQRMAKAQKLLKQAKAKDYYKILEVARDADEKTIKKAYRRLAREHHPDKGGSQEKMAEINEAFGVLGDAELRARYDQGDDPNDPTGGQQADPFQGGFGQAEAFQQMFQNGGFQQFARQHGHAFQGGGSQFHFSF</sequence>
<dbReference type="GO" id="GO:0051087">
    <property type="term" value="F:protein-folding chaperone binding"/>
    <property type="evidence" value="ECO:0007669"/>
    <property type="project" value="TreeGrafter"/>
</dbReference>
<dbReference type="EMBL" id="CP118380">
    <property type="protein sequence ID" value="WFD44794.1"/>
    <property type="molecule type" value="Genomic_DNA"/>
</dbReference>
<dbReference type="SMART" id="SM00271">
    <property type="entry name" value="DnaJ"/>
    <property type="match status" value="1"/>
</dbReference>
<dbReference type="InterPro" id="IPR001623">
    <property type="entry name" value="DnaJ_domain"/>
</dbReference>
<dbReference type="SUPFAM" id="SSF48452">
    <property type="entry name" value="TPR-like"/>
    <property type="match status" value="2"/>
</dbReference>
<keyword evidence="9" id="KW-1185">Reference proteome</keyword>
<dbReference type="PRINTS" id="PR00625">
    <property type="entry name" value="JDOMAIN"/>
</dbReference>
<proteinExistence type="predicted"/>
<dbReference type="InterPro" id="IPR051727">
    <property type="entry name" value="DnaJ_C3_Co-chaperones"/>
</dbReference>
<dbReference type="PROSITE" id="PS50076">
    <property type="entry name" value="DNAJ_2"/>
    <property type="match status" value="1"/>
</dbReference>
<dbReference type="PROSITE" id="PS50005">
    <property type="entry name" value="TPR"/>
    <property type="match status" value="1"/>
</dbReference>
<dbReference type="PANTHER" id="PTHR44140:SF2">
    <property type="entry name" value="LD25575P"/>
    <property type="match status" value="1"/>
</dbReference>
<dbReference type="GO" id="GO:0034975">
    <property type="term" value="P:protein folding in endoplasmic reticulum"/>
    <property type="evidence" value="ECO:0007669"/>
    <property type="project" value="TreeGrafter"/>
</dbReference>
<protein>
    <recommendedName>
        <fullName evidence="7">J domain-containing protein</fullName>
    </recommendedName>
</protein>
<evidence type="ECO:0000313" key="8">
    <source>
        <dbReference type="EMBL" id="WFD44794.1"/>
    </source>
</evidence>
<dbReference type="Pfam" id="PF00226">
    <property type="entry name" value="DnaJ"/>
    <property type="match status" value="1"/>
</dbReference>
<dbReference type="CDD" id="cd06257">
    <property type="entry name" value="DnaJ"/>
    <property type="match status" value="1"/>
</dbReference>
<gene>
    <name evidence="8" type="ORF">MPSI1_003465</name>
</gene>
<accession>A0AAF0FE16</accession>
<dbReference type="SUPFAM" id="SSF46565">
    <property type="entry name" value="Chaperone J-domain"/>
    <property type="match status" value="1"/>
</dbReference>
<feature type="signal peptide" evidence="6">
    <location>
        <begin position="1"/>
        <end position="28"/>
    </location>
</feature>
<feature type="chain" id="PRO_5042033215" description="J domain-containing protein" evidence="6">
    <location>
        <begin position="29"/>
        <end position="544"/>
    </location>
</feature>
<dbReference type="InterPro" id="IPR019734">
    <property type="entry name" value="TPR_rpt"/>
</dbReference>
<evidence type="ECO:0000256" key="1">
    <source>
        <dbReference type="ARBA" id="ARBA00004240"/>
    </source>
</evidence>
<dbReference type="Pfam" id="PF13432">
    <property type="entry name" value="TPR_16"/>
    <property type="match status" value="2"/>
</dbReference>
<dbReference type="AlphaFoldDB" id="A0AAF0FE16"/>
<dbReference type="GO" id="GO:0005783">
    <property type="term" value="C:endoplasmic reticulum"/>
    <property type="evidence" value="ECO:0007669"/>
    <property type="project" value="UniProtKB-SubCell"/>
</dbReference>
<comment type="subcellular location">
    <subcellularLocation>
        <location evidence="1">Endoplasmic reticulum</location>
    </subcellularLocation>
</comment>
<evidence type="ECO:0000259" key="7">
    <source>
        <dbReference type="PROSITE" id="PS50076"/>
    </source>
</evidence>
<dbReference type="Gene3D" id="1.10.287.110">
    <property type="entry name" value="DnaJ domain"/>
    <property type="match status" value="1"/>
</dbReference>
<keyword evidence="4" id="KW-0802">TPR repeat</keyword>
<evidence type="ECO:0000256" key="4">
    <source>
        <dbReference type="PROSITE-ProRule" id="PRU00339"/>
    </source>
</evidence>
<feature type="domain" description="J" evidence="7">
    <location>
        <begin position="428"/>
        <end position="489"/>
    </location>
</feature>
<organism evidence="8 9">
    <name type="scientific">Malassezia psittaci</name>
    <dbReference type="NCBI Taxonomy" id="1821823"/>
    <lineage>
        <taxon>Eukaryota</taxon>
        <taxon>Fungi</taxon>
        <taxon>Dikarya</taxon>
        <taxon>Basidiomycota</taxon>
        <taxon>Ustilaginomycotina</taxon>
        <taxon>Malasseziomycetes</taxon>
        <taxon>Malasseziales</taxon>
        <taxon>Malasseziaceae</taxon>
        <taxon>Malassezia</taxon>
    </lineage>
</organism>
<dbReference type="GO" id="GO:0051787">
    <property type="term" value="F:misfolded protein binding"/>
    <property type="evidence" value="ECO:0007669"/>
    <property type="project" value="TreeGrafter"/>
</dbReference>
<name>A0AAF0FE16_9BASI</name>
<dbReference type="Gene3D" id="1.25.40.10">
    <property type="entry name" value="Tetratricopeptide repeat domain"/>
    <property type="match status" value="1"/>
</dbReference>
<evidence type="ECO:0000256" key="6">
    <source>
        <dbReference type="SAM" id="SignalP"/>
    </source>
</evidence>
<reference evidence="8" key="1">
    <citation type="submission" date="2023-02" db="EMBL/GenBank/DDBJ databases">
        <title>Mating type loci evolution in Malassezia.</title>
        <authorList>
            <person name="Coelho M.A."/>
        </authorList>
    </citation>
    <scope>NUCLEOTIDE SEQUENCE</scope>
    <source>
        <strain evidence="8">CBS 14136</strain>
    </source>
</reference>
<evidence type="ECO:0000256" key="2">
    <source>
        <dbReference type="ARBA" id="ARBA00022729"/>
    </source>
</evidence>
<feature type="repeat" description="TPR" evidence="4">
    <location>
        <begin position="34"/>
        <end position="67"/>
    </location>
</feature>
<evidence type="ECO:0000256" key="5">
    <source>
        <dbReference type="SAM" id="MobiDB-lite"/>
    </source>
</evidence>
<feature type="region of interest" description="Disordered" evidence="5">
    <location>
        <begin position="484"/>
        <end position="505"/>
    </location>
</feature>
<evidence type="ECO:0000256" key="3">
    <source>
        <dbReference type="ARBA" id="ARBA00022824"/>
    </source>
</evidence>
<keyword evidence="3" id="KW-0256">Endoplasmic reticulum</keyword>
<dbReference type="PANTHER" id="PTHR44140">
    <property type="entry name" value="LD25575P"/>
    <property type="match status" value="1"/>
</dbReference>
<keyword evidence="2 6" id="KW-0732">Signal</keyword>
<evidence type="ECO:0000313" key="9">
    <source>
        <dbReference type="Proteomes" id="UP001214628"/>
    </source>
</evidence>